<gene>
    <name evidence="1" type="ORF">M8009_02420</name>
</gene>
<name>A0ABT0SWY2_9GAMM</name>
<evidence type="ECO:0000313" key="1">
    <source>
        <dbReference type="EMBL" id="MCL7939161.1"/>
    </source>
</evidence>
<proteinExistence type="predicted"/>
<accession>A0ABT0SWY2</accession>
<evidence type="ECO:0000313" key="2">
    <source>
        <dbReference type="Proteomes" id="UP001165369"/>
    </source>
</evidence>
<protein>
    <submittedName>
        <fullName evidence="1">Uncharacterized protein</fullName>
    </submittedName>
</protein>
<organism evidence="1 2">
    <name type="scientific">Halomonas gemina</name>
    <dbReference type="NCBI Taxonomy" id="2945105"/>
    <lineage>
        <taxon>Bacteria</taxon>
        <taxon>Pseudomonadati</taxon>
        <taxon>Pseudomonadota</taxon>
        <taxon>Gammaproteobacteria</taxon>
        <taxon>Oceanospirillales</taxon>
        <taxon>Halomonadaceae</taxon>
        <taxon>Halomonas</taxon>
    </lineage>
</organism>
<dbReference type="EMBL" id="JAMJPK010000001">
    <property type="protein sequence ID" value="MCL7939161.1"/>
    <property type="molecule type" value="Genomic_DNA"/>
</dbReference>
<dbReference type="Proteomes" id="UP001165369">
    <property type="component" value="Unassembled WGS sequence"/>
</dbReference>
<keyword evidence="2" id="KW-1185">Reference proteome</keyword>
<dbReference type="RefSeq" id="WP_250059171.1">
    <property type="nucleotide sequence ID" value="NZ_JAMJPK010000001.1"/>
</dbReference>
<comment type="caution">
    <text evidence="1">The sequence shown here is derived from an EMBL/GenBank/DDBJ whole genome shotgun (WGS) entry which is preliminary data.</text>
</comment>
<reference evidence="1" key="1">
    <citation type="submission" date="2022-05" db="EMBL/GenBank/DDBJ databases">
        <title>Halomonas geminus sp. nov. and Halomonas llamarensis sp. nov. isolated from high-altitude salars of the Atacama Desert.</title>
        <authorList>
            <person name="Hintersatz C."/>
            <person name="Rojas L.A."/>
            <person name="Wei T.-S."/>
            <person name="Kutschke S."/>
            <person name="Lehmann F."/>
            <person name="Jain R."/>
            <person name="Pollmann K."/>
        </authorList>
    </citation>
    <scope>NUCLEOTIDE SEQUENCE</scope>
    <source>
        <strain evidence="1">ATCH28</strain>
    </source>
</reference>
<sequence>MKWPFSRKRRRRIAAVPAELVQAIQDVGIVYRSFVEDEDGIQTPRPMTMSFLGSRPMYLDDPQAVAKLLRSHWPELTDRQVSRALAMIGNRVATLRNERQDRVDLLKTGRRRRKGWMRDTENLMPWEL</sequence>